<dbReference type="FunFam" id="3.30.160.60:FF:000007">
    <property type="entry name" value="Basic krueppel-like factor 3"/>
    <property type="match status" value="1"/>
</dbReference>
<feature type="domain" description="C2H2-type" evidence="9">
    <location>
        <begin position="245"/>
        <end position="274"/>
    </location>
</feature>
<evidence type="ECO:0000256" key="3">
    <source>
        <dbReference type="ARBA" id="ARBA00022737"/>
    </source>
</evidence>
<comment type="subcellular location">
    <subcellularLocation>
        <location evidence="1">Nucleus</location>
    </subcellularLocation>
</comment>
<organism evidence="10 11">
    <name type="scientific">Intoshia linei</name>
    <dbReference type="NCBI Taxonomy" id="1819745"/>
    <lineage>
        <taxon>Eukaryota</taxon>
        <taxon>Metazoa</taxon>
        <taxon>Spiralia</taxon>
        <taxon>Lophotrochozoa</taxon>
        <taxon>Mesozoa</taxon>
        <taxon>Orthonectida</taxon>
        <taxon>Rhopaluridae</taxon>
        <taxon>Intoshia</taxon>
    </lineage>
</organism>
<keyword evidence="2" id="KW-0479">Metal-binding</keyword>
<dbReference type="SMART" id="SM00355">
    <property type="entry name" value="ZnF_C2H2"/>
    <property type="match status" value="5"/>
</dbReference>
<dbReference type="EMBL" id="LWCA01000053">
    <property type="protein sequence ID" value="OAF71420.1"/>
    <property type="molecule type" value="Genomic_DNA"/>
</dbReference>
<keyword evidence="4 7" id="KW-0863">Zinc-finger</keyword>
<protein>
    <recommendedName>
        <fullName evidence="9">C2H2-type domain-containing protein</fullName>
    </recommendedName>
</protein>
<dbReference type="GO" id="GO:0008270">
    <property type="term" value="F:zinc ion binding"/>
    <property type="evidence" value="ECO:0007669"/>
    <property type="project" value="UniProtKB-KW"/>
</dbReference>
<dbReference type="OrthoDB" id="6365676at2759"/>
<dbReference type="PROSITE" id="PS50157">
    <property type="entry name" value="ZINC_FINGER_C2H2_2"/>
    <property type="match status" value="5"/>
</dbReference>
<dbReference type="Proteomes" id="UP000078046">
    <property type="component" value="Unassembled WGS sequence"/>
</dbReference>
<feature type="domain" description="C2H2-type" evidence="9">
    <location>
        <begin position="548"/>
        <end position="577"/>
    </location>
</feature>
<evidence type="ECO:0000259" key="9">
    <source>
        <dbReference type="PROSITE" id="PS50157"/>
    </source>
</evidence>
<dbReference type="InterPro" id="IPR036236">
    <property type="entry name" value="Znf_C2H2_sf"/>
</dbReference>
<feature type="domain" description="C2H2-type" evidence="9">
    <location>
        <begin position="215"/>
        <end position="244"/>
    </location>
</feature>
<evidence type="ECO:0000256" key="7">
    <source>
        <dbReference type="PROSITE-ProRule" id="PRU00042"/>
    </source>
</evidence>
<dbReference type="PANTHER" id="PTHR23235">
    <property type="entry name" value="KRUEPPEL-LIKE TRANSCRIPTION FACTOR"/>
    <property type="match status" value="1"/>
</dbReference>
<dbReference type="Gene3D" id="3.30.160.60">
    <property type="entry name" value="Classic Zinc Finger"/>
    <property type="match status" value="6"/>
</dbReference>
<name>A0A177BB45_9BILA</name>
<gene>
    <name evidence="10" type="ORF">A3Q56_00821</name>
</gene>
<feature type="domain" description="C2H2-type" evidence="9">
    <location>
        <begin position="578"/>
        <end position="605"/>
    </location>
</feature>
<evidence type="ECO:0000256" key="2">
    <source>
        <dbReference type="ARBA" id="ARBA00022723"/>
    </source>
</evidence>
<feature type="region of interest" description="Disordered" evidence="8">
    <location>
        <begin position="168"/>
        <end position="187"/>
    </location>
</feature>
<dbReference type="GO" id="GO:0000981">
    <property type="term" value="F:DNA-binding transcription factor activity, RNA polymerase II-specific"/>
    <property type="evidence" value="ECO:0007669"/>
    <property type="project" value="TreeGrafter"/>
</dbReference>
<keyword evidence="6" id="KW-0539">Nucleus</keyword>
<dbReference type="AlphaFoldDB" id="A0A177BB45"/>
<keyword evidence="3" id="KW-0677">Repeat</keyword>
<evidence type="ECO:0000313" key="10">
    <source>
        <dbReference type="EMBL" id="OAF71420.1"/>
    </source>
</evidence>
<dbReference type="PANTHER" id="PTHR23235:SF165">
    <property type="entry name" value="TRANSCRIPTION FACTOR BTD"/>
    <property type="match status" value="1"/>
</dbReference>
<dbReference type="GO" id="GO:0005634">
    <property type="term" value="C:nucleus"/>
    <property type="evidence" value="ECO:0007669"/>
    <property type="project" value="UniProtKB-SubCell"/>
</dbReference>
<accession>A0A177BB45</accession>
<sequence length="623" mass="72147">MSKLNFKTDLPKLNDRKRPLLVLNVDKKRQKKIDTENTVAVNTLPEIQHVDQSNGNQNIHSMQPVQFILPPNQNFYTPNQINPQQMPNNPIFFALNQNPLVQLPTIINQQYVNTPNGPQLCAILTNGMMNQNQVVNSFGNQFFNTPNGPQIFQILNTPGMPQNINNFQNSHINNSAPVSKEDTSSAKTRKKRVSCDCPNCTNSVGKGDPNHKKSHICHYVGCNKVYGKTSHLRAHLRWHTGERPFVCDWKDCIMRFTRSDELQRHRRTHTGEKKFVCAECSKRMSKKNNEITKPTNIVKRKRPLLVLNVDAKKKKIDIDPPIITENIFNAKPETVKSIIDPTNLNPVQPFQFIFPINQNFYPQNNPYRMPTNTVLMPVGPNQFVQMPVLNQHFFINMQNTPQIFPSMVPTNQMINTFGNQFVPFNRQIINSPQVCSIVNNNIMNQSNQTSIHSVKTDSQKNCFQQLKYQETKMDVIKPNLVSESNLQVTRTRQKRISCECPNCMNPNPKKDPNQKKTHICHYEGCRKEYGKSSHLRAHIRWHTGERPFVCDWKDCIMKFTRSDELQRHRRTHTGEKKFTCPECPKKFIRSDHLKKHMKVHLKKTKMQANKFQNLAPKLNLSCN</sequence>
<evidence type="ECO:0000256" key="8">
    <source>
        <dbReference type="SAM" id="MobiDB-lite"/>
    </source>
</evidence>
<evidence type="ECO:0000256" key="5">
    <source>
        <dbReference type="ARBA" id="ARBA00022833"/>
    </source>
</evidence>
<reference evidence="10 11" key="1">
    <citation type="submission" date="2016-04" db="EMBL/GenBank/DDBJ databases">
        <title>The genome of Intoshia linei affirms orthonectids as highly simplified spiralians.</title>
        <authorList>
            <person name="Mikhailov K.V."/>
            <person name="Slusarev G.S."/>
            <person name="Nikitin M.A."/>
            <person name="Logacheva M.D."/>
            <person name="Penin A."/>
            <person name="Aleoshin V."/>
            <person name="Panchin Y.V."/>
        </authorList>
    </citation>
    <scope>NUCLEOTIDE SEQUENCE [LARGE SCALE GENOMIC DNA]</scope>
    <source>
        <strain evidence="10">Intl2013</strain>
        <tissue evidence="10">Whole animal</tissue>
    </source>
</reference>
<evidence type="ECO:0000256" key="6">
    <source>
        <dbReference type="ARBA" id="ARBA00023242"/>
    </source>
</evidence>
<dbReference type="SUPFAM" id="SSF57667">
    <property type="entry name" value="beta-beta-alpha zinc fingers"/>
    <property type="match status" value="3"/>
</dbReference>
<dbReference type="InterPro" id="IPR013087">
    <property type="entry name" value="Znf_C2H2_type"/>
</dbReference>
<evidence type="ECO:0000256" key="4">
    <source>
        <dbReference type="ARBA" id="ARBA00022771"/>
    </source>
</evidence>
<feature type="domain" description="C2H2-type" evidence="9">
    <location>
        <begin position="518"/>
        <end position="547"/>
    </location>
</feature>
<evidence type="ECO:0000256" key="1">
    <source>
        <dbReference type="ARBA" id="ARBA00004123"/>
    </source>
</evidence>
<dbReference type="FunFam" id="3.30.160.60:FF:000624">
    <property type="entry name" value="zinc finger protein 697"/>
    <property type="match status" value="1"/>
</dbReference>
<dbReference type="Pfam" id="PF00096">
    <property type="entry name" value="zf-C2H2"/>
    <property type="match status" value="3"/>
</dbReference>
<keyword evidence="11" id="KW-1185">Reference proteome</keyword>
<dbReference type="GO" id="GO:0000978">
    <property type="term" value="F:RNA polymerase II cis-regulatory region sequence-specific DNA binding"/>
    <property type="evidence" value="ECO:0007669"/>
    <property type="project" value="TreeGrafter"/>
</dbReference>
<dbReference type="FunFam" id="3.30.160.60:FF:000018">
    <property type="entry name" value="Krueppel-like factor 15"/>
    <property type="match status" value="1"/>
</dbReference>
<evidence type="ECO:0000313" key="11">
    <source>
        <dbReference type="Proteomes" id="UP000078046"/>
    </source>
</evidence>
<proteinExistence type="predicted"/>
<keyword evidence="5" id="KW-0862">Zinc</keyword>
<comment type="caution">
    <text evidence="10">The sequence shown here is derived from an EMBL/GenBank/DDBJ whole genome shotgun (WGS) entry which is preliminary data.</text>
</comment>
<dbReference type="PROSITE" id="PS00028">
    <property type="entry name" value="ZINC_FINGER_C2H2_1"/>
    <property type="match status" value="5"/>
</dbReference>